<organism evidence="8 9">
    <name type="scientific">Pyrococcus yayanosii (strain CH1 / JCM 16557)</name>
    <dbReference type="NCBI Taxonomy" id="529709"/>
    <lineage>
        <taxon>Archaea</taxon>
        <taxon>Methanobacteriati</taxon>
        <taxon>Methanobacteriota</taxon>
        <taxon>Thermococci</taxon>
        <taxon>Thermococcales</taxon>
        <taxon>Thermococcaceae</taxon>
        <taxon>Pyrococcus</taxon>
    </lineage>
</organism>
<feature type="transmembrane region" description="Helical" evidence="6">
    <location>
        <begin position="12"/>
        <end position="43"/>
    </location>
</feature>
<keyword evidence="9" id="KW-1185">Reference proteome</keyword>
<dbReference type="KEGG" id="pya:PYCH_06350"/>
<comment type="subcellular location">
    <subcellularLocation>
        <location evidence="1">Cell membrane</location>
        <topology evidence="1">Multi-pass membrane protein</topology>
    </subcellularLocation>
</comment>
<proteinExistence type="predicted"/>
<dbReference type="STRING" id="529709.PYCH_06350"/>
<keyword evidence="2" id="KW-1003">Cell membrane</keyword>
<dbReference type="HOGENOM" id="CLU_1718282_0_0_2"/>
<evidence type="ECO:0000256" key="5">
    <source>
        <dbReference type="ARBA" id="ARBA00023136"/>
    </source>
</evidence>
<feature type="transmembrane region" description="Helical" evidence="6">
    <location>
        <begin position="79"/>
        <end position="100"/>
    </location>
</feature>
<evidence type="ECO:0000259" key="7">
    <source>
        <dbReference type="Pfam" id="PF13244"/>
    </source>
</evidence>
<protein>
    <submittedName>
        <fullName evidence="8">Putative monovalent cation/H+ antiporter subunit B</fullName>
    </submittedName>
</protein>
<keyword evidence="5 6" id="KW-0472">Membrane</keyword>
<evidence type="ECO:0000256" key="6">
    <source>
        <dbReference type="SAM" id="Phobius"/>
    </source>
</evidence>
<sequence>MLGTILEGTLILLALFVILHSKILPALVAYSLAGLSFILLLILLRAPDVALSAIVVGALVIGLFIFAHESVREEGGLRLFLALAVIPLCLFLLTLEYRVAPGGSYAYYLVNWRMNNLVTEILASWRLYDSVGEALLLFAASLGFSAVLGGGRR</sequence>
<feature type="domain" description="MrpA C-terminal/MbhD" evidence="7">
    <location>
        <begin position="9"/>
        <end position="71"/>
    </location>
</feature>
<feature type="transmembrane region" description="Helical" evidence="6">
    <location>
        <begin position="49"/>
        <end position="67"/>
    </location>
</feature>
<name>F8AIU0_PYRYC</name>
<feature type="transmembrane region" description="Helical" evidence="6">
    <location>
        <begin position="134"/>
        <end position="151"/>
    </location>
</feature>
<dbReference type="EMBL" id="CP002779">
    <property type="protein sequence ID" value="AEH24323.1"/>
    <property type="molecule type" value="Genomic_DNA"/>
</dbReference>
<dbReference type="eggNOG" id="arCOG03077">
    <property type="taxonomic scope" value="Archaea"/>
</dbReference>
<dbReference type="GO" id="GO:0005886">
    <property type="term" value="C:plasma membrane"/>
    <property type="evidence" value="ECO:0007669"/>
    <property type="project" value="UniProtKB-SubCell"/>
</dbReference>
<evidence type="ECO:0000256" key="4">
    <source>
        <dbReference type="ARBA" id="ARBA00022989"/>
    </source>
</evidence>
<evidence type="ECO:0000256" key="3">
    <source>
        <dbReference type="ARBA" id="ARBA00022692"/>
    </source>
</evidence>
<keyword evidence="3 6" id="KW-0812">Transmembrane</keyword>
<dbReference type="NCBIfam" id="NF004172">
    <property type="entry name" value="PRK05640.1"/>
    <property type="match status" value="1"/>
</dbReference>
<dbReference type="AlphaFoldDB" id="F8AIU0"/>
<dbReference type="Pfam" id="PF13244">
    <property type="entry name" value="MbhD"/>
    <property type="match status" value="1"/>
</dbReference>
<evidence type="ECO:0000256" key="2">
    <source>
        <dbReference type="ARBA" id="ARBA00022475"/>
    </source>
</evidence>
<dbReference type="InterPro" id="IPR025383">
    <property type="entry name" value="MrpA_C/MbhD"/>
</dbReference>
<keyword evidence="4 6" id="KW-1133">Transmembrane helix</keyword>
<evidence type="ECO:0000313" key="8">
    <source>
        <dbReference type="EMBL" id="AEH24323.1"/>
    </source>
</evidence>
<dbReference type="Proteomes" id="UP000008386">
    <property type="component" value="Chromosome"/>
</dbReference>
<accession>F8AIU0</accession>
<evidence type="ECO:0000256" key="1">
    <source>
        <dbReference type="ARBA" id="ARBA00004651"/>
    </source>
</evidence>
<dbReference type="GeneID" id="10837211"/>
<dbReference type="OrthoDB" id="371891at2157"/>
<dbReference type="RefSeq" id="WP_013905380.1">
    <property type="nucleotide sequence ID" value="NC_015680.1"/>
</dbReference>
<reference evidence="8 9" key="1">
    <citation type="journal article" date="2011" name="J. Bacteriol.">
        <title>Complete genome sequence of the obligate piezophilic hyperthermophilic archaeon Pyrococcus yayanosii CH1.</title>
        <authorList>
            <person name="Jun X."/>
            <person name="Lupeng L."/>
            <person name="Minjuan X."/>
            <person name="Oger P."/>
            <person name="Fengping W."/>
            <person name="Jebbar M."/>
            <person name="Xiang X."/>
        </authorList>
    </citation>
    <scope>NUCLEOTIDE SEQUENCE [LARGE SCALE GENOMIC DNA]</scope>
    <source>
        <strain evidence="9">CH1 / JCM 16557</strain>
    </source>
</reference>
<gene>
    <name evidence="8" type="ordered locus">PYCH_06350</name>
</gene>
<evidence type="ECO:0000313" key="9">
    <source>
        <dbReference type="Proteomes" id="UP000008386"/>
    </source>
</evidence>